<dbReference type="PANTHER" id="PTHR46434">
    <property type="entry name" value="GENETIC INTERACTOR OF PROHIBITINS 3, MITOCHONDRIAL"/>
    <property type="match status" value="1"/>
</dbReference>
<organism evidence="2 3">
    <name type="scientific">Zalerion maritima</name>
    <dbReference type="NCBI Taxonomy" id="339359"/>
    <lineage>
        <taxon>Eukaryota</taxon>
        <taxon>Fungi</taxon>
        <taxon>Dikarya</taxon>
        <taxon>Ascomycota</taxon>
        <taxon>Pezizomycotina</taxon>
        <taxon>Sordariomycetes</taxon>
        <taxon>Lulworthiomycetidae</taxon>
        <taxon>Lulworthiales</taxon>
        <taxon>Lulworthiaceae</taxon>
        <taxon>Zalerion</taxon>
    </lineage>
</organism>
<accession>A0AAD5RYQ4</accession>
<comment type="caution">
    <text evidence="2">The sequence shown here is derived from an EMBL/GenBank/DDBJ whole genome shotgun (WGS) entry which is preliminary data.</text>
</comment>
<feature type="region of interest" description="Disordered" evidence="1">
    <location>
        <begin position="192"/>
        <end position="216"/>
    </location>
</feature>
<feature type="region of interest" description="Disordered" evidence="1">
    <location>
        <begin position="406"/>
        <end position="425"/>
    </location>
</feature>
<dbReference type="AlphaFoldDB" id="A0AAD5RYQ4"/>
<evidence type="ECO:0000313" key="3">
    <source>
        <dbReference type="Proteomes" id="UP001201980"/>
    </source>
</evidence>
<evidence type="ECO:0000256" key="1">
    <source>
        <dbReference type="SAM" id="MobiDB-lite"/>
    </source>
</evidence>
<feature type="compositionally biased region" description="Basic and acidic residues" evidence="1">
    <location>
        <begin position="714"/>
        <end position="740"/>
    </location>
</feature>
<keyword evidence="3" id="KW-1185">Reference proteome</keyword>
<dbReference type="InterPro" id="IPR050896">
    <property type="entry name" value="Mito_lipid_metab_GTPase"/>
</dbReference>
<dbReference type="Gene3D" id="3.40.50.300">
    <property type="entry name" value="P-loop containing nucleotide triphosphate hydrolases"/>
    <property type="match status" value="1"/>
</dbReference>
<gene>
    <name evidence="2" type="ORF">MKZ38_007682</name>
</gene>
<feature type="region of interest" description="Disordered" evidence="1">
    <location>
        <begin position="701"/>
        <end position="740"/>
    </location>
</feature>
<proteinExistence type="predicted"/>
<feature type="region of interest" description="Disordered" evidence="1">
    <location>
        <begin position="83"/>
        <end position="111"/>
    </location>
</feature>
<dbReference type="Proteomes" id="UP001201980">
    <property type="component" value="Unassembled WGS sequence"/>
</dbReference>
<dbReference type="EMBL" id="JAKWBI020000004">
    <property type="protein sequence ID" value="KAJ2907167.1"/>
    <property type="molecule type" value="Genomic_DNA"/>
</dbReference>
<protein>
    <recommendedName>
        <fullName evidence="4">Genetic interactor of prohibitins 3, mitochondrial</fullName>
    </recommendedName>
</protein>
<name>A0AAD5RYQ4_9PEZI</name>
<dbReference type="SUPFAM" id="SSF52540">
    <property type="entry name" value="P-loop containing nucleoside triphosphate hydrolases"/>
    <property type="match status" value="1"/>
</dbReference>
<feature type="compositionally biased region" description="Basic and acidic residues" evidence="1">
    <location>
        <begin position="200"/>
        <end position="211"/>
    </location>
</feature>
<dbReference type="PANTHER" id="PTHR46434:SF1">
    <property type="entry name" value="GENETIC INTERACTOR OF PROHIBITINS 3, MITOCHONDRIAL"/>
    <property type="match status" value="1"/>
</dbReference>
<dbReference type="InterPro" id="IPR027417">
    <property type="entry name" value="P-loop_NTPase"/>
</dbReference>
<sequence length="740" mass="83043">MQRALPARWIRNSLRMGELSSSTQIHTQVPVFLCPALTRQSKADLGPRCATRCLHDTPNPGTAPDESRPIRDKLRGLSYSGEFSPIRVNSNPIPPEPQPSLDPVRKNEAEEPRPKLAELYNIHTLPSLCHGCGAFAQTGDSSAPGYYDISRNVVKEYLGMLNKTKEESTSKEQEEEVLKSIDTEALAKLGVDISDILPPSRDENKDEKSEDPPAPPLCDRCHNLIHHNIGAPIFHPDVDSLVETILESPYKRNHIYHIIDAADFPMSVLPRMRALEELMPLRGRNRRSQREKWTKGKHMDVSFIITRADLLAPTKEQVSKLLPYLRDVLRDALGRSARDARLGNVRPVSAKDSWWTKEIKEEIWHRGGANWLVGKVNVGKSKFFETIFPKGDRDVPAPGNIEVKVFPRNEPSVSSKSSEDDPTDSELIKLEDALREEGINIQEQMDEMELLPPAHPEQRYPPMPIVSALPGTTAQPIRRPFGKSRGELIDLPGLPRSELDEYVKPEFHSKLILHKRVKPNETTTIKPGQSLLVGGIIRITPREDGPLMLMVNFTPLEEHVTANKKVGDIQTGAFDNPMVEHVGNDEAKNSIRLAGTFQLNTDMTKERAGPLTRKNAVGLKVDRLPFMVLGTDILIEGVGWVEVAAQVRRKAFEGISHEEDSFKAEMTGLPMFPSVDVFSPGGRFIGSRKCMDGFVHNRPKDWGKKLPRRTRSYKGGEEKKIRKAEKREARKGAREIGEVM</sequence>
<reference evidence="2" key="1">
    <citation type="submission" date="2022-07" db="EMBL/GenBank/DDBJ databases">
        <title>Draft genome sequence of Zalerion maritima ATCC 34329, a (micro)plastics degrading marine fungus.</title>
        <authorList>
            <person name="Paco A."/>
            <person name="Goncalves M.F.M."/>
            <person name="Rocha-Santos T.A.P."/>
            <person name="Alves A."/>
        </authorList>
    </citation>
    <scope>NUCLEOTIDE SEQUENCE</scope>
    <source>
        <strain evidence="2">ATCC 34329</strain>
    </source>
</reference>
<dbReference type="GO" id="GO:0005739">
    <property type="term" value="C:mitochondrion"/>
    <property type="evidence" value="ECO:0007669"/>
    <property type="project" value="TreeGrafter"/>
</dbReference>
<evidence type="ECO:0008006" key="4">
    <source>
        <dbReference type="Google" id="ProtNLM"/>
    </source>
</evidence>
<evidence type="ECO:0000313" key="2">
    <source>
        <dbReference type="EMBL" id="KAJ2907167.1"/>
    </source>
</evidence>